<accession>A0A8R1EIU3</accession>
<name>A0A8R1EIU3_CAEJA</name>
<protein>
    <submittedName>
        <fullName evidence="1">Uncharacterized protein</fullName>
    </submittedName>
</protein>
<evidence type="ECO:0000313" key="2">
    <source>
        <dbReference type="Proteomes" id="UP000005237"/>
    </source>
</evidence>
<keyword evidence="2" id="KW-1185">Reference proteome</keyword>
<proteinExistence type="predicted"/>
<reference evidence="2" key="1">
    <citation type="submission" date="2010-08" db="EMBL/GenBank/DDBJ databases">
        <authorList>
            <consortium name="Caenorhabditis japonica Sequencing Consortium"/>
            <person name="Wilson R.K."/>
        </authorList>
    </citation>
    <scope>NUCLEOTIDE SEQUENCE [LARGE SCALE GENOMIC DNA]</scope>
    <source>
        <strain evidence="2">DF5081</strain>
    </source>
</reference>
<organism evidence="1 2">
    <name type="scientific">Caenorhabditis japonica</name>
    <dbReference type="NCBI Taxonomy" id="281687"/>
    <lineage>
        <taxon>Eukaryota</taxon>
        <taxon>Metazoa</taxon>
        <taxon>Ecdysozoa</taxon>
        <taxon>Nematoda</taxon>
        <taxon>Chromadorea</taxon>
        <taxon>Rhabditida</taxon>
        <taxon>Rhabditina</taxon>
        <taxon>Rhabditomorpha</taxon>
        <taxon>Rhabditoidea</taxon>
        <taxon>Rhabditidae</taxon>
        <taxon>Peloderinae</taxon>
        <taxon>Caenorhabditis</taxon>
    </lineage>
</organism>
<dbReference type="EnsemblMetazoa" id="CJA34449.1">
    <property type="protein sequence ID" value="CJA34449.1"/>
    <property type="gene ID" value="WBGene00210296"/>
</dbReference>
<dbReference type="Proteomes" id="UP000005237">
    <property type="component" value="Unassembled WGS sequence"/>
</dbReference>
<sequence>MLSQCSDPCVGWSSGVFLAMLVQQLISKDSNNQNTYSQPLPSLESSDITVDREFGELKSKLRPITS</sequence>
<dbReference type="AlphaFoldDB" id="A0A8R1EIU3"/>
<reference evidence="1" key="2">
    <citation type="submission" date="2022-06" db="UniProtKB">
        <authorList>
            <consortium name="EnsemblMetazoa"/>
        </authorList>
    </citation>
    <scope>IDENTIFICATION</scope>
    <source>
        <strain evidence="1">DF5081</strain>
    </source>
</reference>
<evidence type="ECO:0000313" key="1">
    <source>
        <dbReference type="EnsemblMetazoa" id="CJA34449.1"/>
    </source>
</evidence>